<dbReference type="Proteomes" id="UP000275394">
    <property type="component" value="Unassembled WGS sequence"/>
</dbReference>
<keyword evidence="1" id="KW-1133">Transmembrane helix</keyword>
<comment type="caution">
    <text evidence="2">The sequence shown here is derived from an EMBL/GenBank/DDBJ whole genome shotgun (WGS) entry which is preliminary data.</text>
</comment>
<dbReference type="EMBL" id="RKHR01000003">
    <property type="protein sequence ID" value="ROS05581.1"/>
    <property type="molecule type" value="Genomic_DNA"/>
</dbReference>
<keyword evidence="1" id="KW-0472">Membrane</keyword>
<gene>
    <name evidence="2" type="ORF">EDC56_1120</name>
</gene>
<evidence type="ECO:0000313" key="2">
    <source>
        <dbReference type="EMBL" id="ROS05581.1"/>
    </source>
</evidence>
<protein>
    <submittedName>
        <fullName evidence="2">Uncharacterized protein</fullName>
    </submittedName>
</protein>
<sequence>MIASPWHVADAIVTITAVFVGSYTFIKSPIIMRLGYNFQRN</sequence>
<evidence type="ECO:0000256" key="1">
    <source>
        <dbReference type="SAM" id="Phobius"/>
    </source>
</evidence>
<accession>A0A3N2E0E2</accession>
<dbReference type="AlphaFoldDB" id="A0A3N2E0E2"/>
<feature type="transmembrane region" description="Helical" evidence="1">
    <location>
        <begin position="6"/>
        <end position="26"/>
    </location>
</feature>
<proteinExistence type="predicted"/>
<reference evidence="2 3" key="1">
    <citation type="submission" date="2018-11" db="EMBL/GenBank/DDBJ databases">
        <title>Genomic Encyclopedia of Type Strains, Phase IV (KMG-IV): sequencing the most valuable type-strain genomes for metagenomic binning, comparative biology and taxonomic classification.</title>
        <authorList>
            <person name="Goeker M."/>
        </authorList>
    </citation>
    <scope>NUCLEOTIDE SEQUENCE [LARGE SCALE GENOMIC DNA]</scope>
    <source>
        <strain evidence="2 3">DSM 100316</strain>
    </source>
</reference>
<organism evidence="2 3">
    <name type="scientific">Sinobacterium caligoides</name>
    <dbReference type="NCBI Taxonomy" id="933926"/>
    <lineage>
        <taxon>Bacteria</taxon>
        <taxon>Pseudomonadati</taxon>
        <taxon>Pseudomonadota</taxon>
        <taxon>Gammaproteobacteria</taxon>
        <taxon>Cellvibrionales</taxon>
        <taxon>Spongiibacteraceae</taxon>
        <taxon>Sinobacterium</taxon>
    </lineage>
</organism>
<keyword evidence="1" id="KW-0812">Transmembrane</keyword>
<name>A0A3N2E0E2_9GAMM</name>
<keyword evidence="3" id="KW-1185">Reference proteome</keyword>
<evidence type="ECO:0000313" key="3">
    <source>
        <dbReference type="Proteomes" id="UP000275394"/>
    </source>
</evidence>